<proteinExistence type="inferred from homology"/>
<gene>
    <name evidence="8 11" type="primary">pyrF</name>
    <name evidence="11" type="ORF">GCM10022378_06030</name>
</gene>
<name>A0ABP7EFX9_9STAP</name>
<dbReference type="SUPFAM" id="SSF51366">
    <property type="entry name" value="Ribulose-phoshate binding barrel"/>
    <property type="match status" value="1"/>
</dbReference>
<dbReference type="InterPro" id="IPR013785">
    <property type="entry name" value="Aldolase_TIM"/>
</dbReference>
<dbReference type="CDD" id="cd04725">
    <property type="entry name" value="OMP_decarboxylase_like"/>
    <property type="match status" value="1"/>
</dbReference>
<evidence type="ECO:0000313" key="11">
    <source>
        <dbReference type="EMBL" id="GAA3718591.1"/>
    </source>
</evidence>
<dbReference type="RefSeq" id="WP_344701280.1">
    <property type="nucleotide sequence ID" value="NZ_BAABCK010000013.1"/>
</dbReference>
<evidence type="ECO:0000313" key="12">
    <source>
        <dbReference type="Proteomes" id="UP001500920"/>
    </source>
</evidence>
<evidence type="ECO:0000256" key="3">
    <source>
        <dbReference type="ARBA" id="ARBA00004861"/>
    </source>
</evidence>
<dbReference type="PROSITE" id="PS00156">
    <property type="entry name" value="OMPDECASE"/>
    <property type="match status" value="1"/>
</dbReference>
<keyword evidence="12" id="KW-1185">Reference proteome</keyword>
<dbReference type="PANTHER" id="PTHR32119">
    <property type="entry name" value="OROTIDINE 5'-PHOSPHATE DECARBOXYLASE"/>
    <property type="match status" value="1"/>
</dbReference>
<comment type="similarity">
    <text evidence="8">Belongs to the OMP decarboxylase family. Type 1 subfamily.</text>
</comment>
<dbReference type="InterPro" id="IPR001754">
    <property type="entry name" value="OMPdeCOase_dom"/>
</dbReference>
<comment type="catalytic activity">
    <reaction evidence="7 8 9">
        <text>orotidine 5'-phosphate + H(+) = UMP + CO2</text>
        <dbReference type="Rhea" id="RHEA:11596"/>
        <dbReference type="ChEBI" id="CHEBI:15378"/>
        <dbReference type="ChEBI" id="CHEBI:16526"/>
        <dbReference type="ChEBI" id="CHEBI:57538"/>
        <dbReference type="ChEBI" id="CHEBI:57865"/>
        <dbReference type="EC" id="4.1.1.23"/>
    </reaction>
</comment>
<feature type="binding site" evidence="8">
    <location>
        <begin position="57"/>
        <end position="66"/>
    </location>
    <ligand>
        <name>substrate</name>
    </ligand>
</feature>
<feature type="binding site" evidence="8">
    <location>
        <position position="208"/>
    </location>
    <ligand>
        <name>substrate</name>
    </ligand>
</feature>
<keyword evidence="5 8" id="KW-0665">Pyrimidine biosynthesis</keyword>
<dbReference type="PANTHER" id="PTHR32119:SF2">
    <property type="entry name" value="OROTIDINE 5'-PHOSPHATE DECARBOXYLASE"/>
    <property type="match status" value="1"/>
</dbReference>
<keyword evidence="4 8" id="KW-0210">Decarboxylase</keyword>
<evidence type="ECO:0000256" key="8">
    <source>
        <dbReference type="HAMAP-Rule" id="MF_01200"/>
    </source>
</evidence>
<dbReference type="Pfam" id="PF00215">
    <property type="entry name" value="OMPdecase"/>
    <property type="match status" value="1"/>
</dbReference>
<comment type="caution">
    <text evidence="11">The sequence shown here is derived from an EMBL/GenBank/DDBJ whole genome shotgun (WGS) entry which is preliminary data.</text>
</comment>
<protein>
    <recommendedName>
        <fullName evidence="8">Orotidine 5'-phosphate decarboxylase</fullName>
        <ecNumber evidence="8">4.1.1.23</ecNumber>
    </recommendedName>
    <alternativeName>
        <fullName evidence="8">OMP decarboxylase</fullName>
        <shortName evidence="8">OMPDCase</shortName>
        <shortName evidence="8">OMPdecase</shortName>
    </alternativeName>
</protein>
<dbReference type="Proteomes" id="UP001500920">
    <property type="component" value="Unassembled WGS sequence"/>
</dbReference>
<dbReference type="InterPro" id="IPR011060">
    <property type="entry name" value="RibuloseP-bd_barrel"/>
</dbReference>
<evidence type="ECO:0000256" key="1">
    <source>
        <dbReference type="ARBA" id="ARBA00002272"/>
    </source>
</evidence>
<comment type="function">
    <text evidence="1">Catalyzes the condensation of ribulose 5-phosphate with formaldehyde to form 3-hexulose 6-phosphate.</text>
</comment>
<dbReference type="NCBIfam" id="NF001273">
    <property type="entry name" value="PRK00230.1"/>
    <property type="match status" value="1"/>
</dbReference>
<feature type="binding site" evidence="8">
    <location>
        <position position="9"/>
    </location>
    <ligand>
        <name>substrate</name>
    </ligand>
</feature>
<feature type="binding site" evidence="8">
    <location>
        <position position="30"/>
    </location>
    <ligand>
        <name>substrate</name>
    </ligand>
</feature>
<feature type="domain" description="Orotidine 5'-phosphate decarboxylase" evidence="10">
    <location>
        <begin position="3"/>
        <end position="223"/>
    </location>
</feature>
<dbReference type="SMART" id="SM00934">
    <property type="entry name" value="OMPdecase"/>
    <property type="match status" value="1"/>
</dbReference>
<organism evidence="11 12">
    <name type="scientific">Salinicoccus jeotgali</name>
    <dbReference type="NCBI Taxonomy" id="381634"/>
    <lineage>
        <taxon>Bacteria</taxon>
        <taxon>Bacillati</taxon>
        <taxon>Bacillota</taxon>
        <taxon>Bacilli</taxon>
        <taxon>Bacillales</taxon>
        <taxon>Staphylococcaceae</taxon>
        <taxon>Salinicoccus</taxon>
    </lineage>
</organism>
<feature type="binding site" evidence="8">
    <location>
        <position position="178"/>
    </location>
    <ligand>
        <name>substrate</name>
    </ligand>
</feature>
<reference evidence="12" key="1">
    <citation type="journal article" date="2019" name="Int. J. Syst. Evol. Microbiol.">
        <title>The Global Catalogue of Microorganisms (GCM) 10K type strain sequencing project: providing services to taxonomists for standard genome sequencing and annotation.</title>
        <authorList>
            <consortium name="The Broad Institute Genomics Platform"/>
            <consortium name="The Broad Institute Genome Sequencing Center for Infectious Disease"/>
            <person name="Wu L."/>
            <person name="Ma J."/>
        </authorList>
    </citation>
    <scope>NUCLEOTIDE SEQUENCE [LARGE SCALE GENOMIC DNA]</scope>
    <source>
        <strain evidence="12">JCM 16981</strain>
    </source>
</reference>
<dbReference type="HAMAP" id="MF_01200_B">
    <property type="entry name" value="OMPdecase_type1_B"/>
    <property type="match status" value="1"/>
</dbReference>
<dbReference type="EMBL" id="BAABCK010000013">
    <property type="protein sequence ID" value="GAA3718591.1"/>
    <property type="molecule type" value="Genomic_DNA"/>
</dbReference>
<comment type="subunit">
    <text evidence="8">Homodimer.</text>
</comment>
<dbReference type="EC" id="4.1.1.23" evidence="8"/>
<comment type="pathway">
    <text evidence="3 8 9">Pyrimidine metabolism; UMP biosynthesis via de novo pathway; UMP from orotate: step 2/2.</text>
</comment>
<evidence type="ECO:0000256" key="2">
    <source>
        <dbReference type="ARBA" id="ARBA00002356"/>
    </source>
</evidence>
<dbReference type="InterPro" id="IPR018089">
    <property type="entry name" value="OMPdecase_AS"/>
</dbReference>
<comment type="function">
    <text evidence="2 8">Catalyzes the decarboxylation of orotidine 5'-monophosphate (OMP) to uridine 5'-monophosphate (UMP).</text>
</comment>
<evidence type="ECO:0000256" key="7">
    <source>
        <dbReference type="ARBA" id="ARBA00049157"/>
    </source>
</evidence>
<feature type="binding site" evidence="8">
    <location>
        <position position="116"/>
    </location>
    <ligand>
        <name>substrate</name>
    </ligand>
</feature>
<keyword evidence="6 8" id="KW-0456">Lyase</keyword>
<evidence type="ECO:0000256" key="4">
    <source>
        <dbReference type="ARBA" id="ARBA00022793"/>
    </source>
</evidence>
<evidence type="ECO:0000256" key="9">
    <source>
        <dbReference type="RuleBase" id="RU000512"/>
    </source>
</evidence>
<evidence type="ECO:0000256" key="6">
    <source>
        <dbReference type="ARBA" id="ARBA00023239"/>
    </source>
</evidence>
<accession>A0ABP7EFX9</accession>
<feature type="binding site" evidence="8">
    <location>
        <position position="187"/>
    </location>
    <ligand>
        <name>substrate</name>
    </ligand>
</feature>
<dbReference type="Gene3D" id="3.20.20.70">
    <property type="entry name" value="Aldolase class I"/>
    <property type="match status" value="1"/>
</dbReference>
<dbReference type="NCBIfam" id="TIGR01740">
    <property type="entry name" value="pyrF"/>
    <property type="match status" value="1"/>
</dbReference>
<feature type="active site" description="Proton donor" evidence="8">
    <location>
        <position position="59"/>
    </location>
</feature>
<evidence type="ECO:0000256" key="5">
    <source>
        <dbReference type="ARBA" id="ARBA00022975"/>
    </source>
</evidence>
<feature type="binding site" evidence="8">
    <location>
        <position position="207"/>
    </location>
    <ligand>
        <name>substrate</name>
    </ligand>
</feature>
<dbReference type="InterPro" id="IPR014732">
    <property type="entry name" value="OMPdecase"/>
</dbReference>
<sequence length="232" mass="25715">MDRPIIALDFSTMEHVREFLKRFDEALFVKVGMELYLQNGPEVIKELRSMGHDVFLDLKLHDIPNTVGKAMEGLAALDVQMTNVHAQGGVAMMKRAAESFKNYNPDGLLIAVTQLTSMSEELVHEELGSRLSLDESVVHFAKLAQSAGLDGVVCSPLEAELVHEACGKEFKTVTPGIRMQSDTQDDQVRIITPEGAKSAGCDYIVVGRSITRDPNPSEKYYKIKKEFESGEQ</sequence>
<evidence type="ECO:0000259" key="10">
    <source>
        <dbReference type="SMART" id="SM00934"/>
    </source>
</evidence>
<dbReference type="InterPro" id="IPR047596">
    <property type="entry name" value="OMPdecase_bac"/>
</dbReference>